<evidence type="ECO:0000313" key="1">
    <source>
        <dbReference type="EMBL" id="ABQ68365.1"/>
    </source>
</evidence>
<accession>A0A9J9HB31</accession>
<dbReference type="Gene3D" id="3.10.310.10">
    <property type="entry name" value="Diaminopimelate Epimerase, Chain A, domain 1"/>
    <property type="match status" value="2"/>
</dbReference>
<sequence length="267" mass="28592">MRMAGIARYRIVNSCAPRPFAGNPICVFLDEPDGSVMQSIATQMNQSCAIFPVRTGEDSYRMRLFTPEREVAYAGSPSLSAAWTMGDGVWTQTTSGAVARIEVKGDMAWMEQPQPIIEEIEEDDLIEGLGLRSIETIVRCTVASNSYVLAVTNDDPAGFAPRPDVLMRPATRFGPALVGAVVRHADDEIEARMFGPAHGVAEDPACGAVAGALGTLMHRHFGTSQTVSLRQGERIGRPSLITVDIGGPAIRVGGRQIAMGEGHVDLP</sequence>
<dbReference type="EMBL" id="CP000699">
    <property type="protein sequence ID" value="ABQ68365.1"/>
    <property type="molecule type" value="Genomic_DNA"/>
</dbReference>
<dbReference type="Proteomes" id="UP000001989">
    <property type="component" value="Chromosome"/>
</dbReference>
<dbReference type="AlphaFoldDB" id="A0A9J9HB31"/>
<dbReference type="PANTHER" id="PTHR13774">
    <property type="entry name" value="PHENAZINE BIOSYNTHESIS PROTEIN"/>
    <property type="match status" value="1"/>
</dbReference>
<dbReference type="GO" id="GO:0016853">
    <property type="term" value="F:isomerase activity"/>
    <property type="evidence" value="ECO:0007669"/>
    <property type="project" value="TreeGrafter"/>
</dbReference>
<reference evidence="1 2" key="1">
    <citation type="journal article" date="2010" name="J. Bacteriol.">
        <title>Genome sequence of the dioxin-mineralizing bacterium Sphingomonas wittichii RW1.</title>
        <authorList>
            <person name="Miller T.R."/>
            <person name="Delcher A.L."/>
            <person name="Salzberg S.L."/>
            <person name="Saunders E."/>
            <person name="Detter J.C."/>
            <person name="Halden R.U."/>
        </authorList>
    </citation>
    <scope>NUCLEOTIDE SEQUENCE [LARGE SCALE GENOMIC DNA]</scope>
    <source>
        <strain evidence="2">DSM 6014 / CCUG 31198 / JCM 15750 / NBRC 105917 / EY 4224 / RW1</strain>
    </source>
</reference>
<dbReference type="KEGG" id="swi:Swit_2006"/>
<dbReference type="PIRSF" id="PIRSF016184">
    <property type="entry name" value="PhzC_PhzF"/>
    <property type="match status" value="1"/>
</dbReference>
<proteinExistence type="predicted"/>
<protein>
    <submittedName>
        <fullName evidence="1">Phenazine biosynthesis protein PhzF family</fullName>
    </submittedName>
</protein>
<gene>
    <name evidence="1" type="ordered locus">Swit_2006</name>
</gene>
<name>A0A9J9HB31_RHIWR</name>
<dbReference type="GO" id="GO:0005737">
    <property type="term" value="C:cytoplasm"/>
    <property type="evidence" value="ECO:0007669"/>
    <property type="project" value="TreeGrafter"/>
</dbReference>
<dbReference type="SUPFAM" id="SSF54506">
    <property type="entry name" value="Diaminopimelate epimerase-like"/>
    <property type="match status" value="1"/>
</dbReference>
<organism evidence="1 2">
    <name type="scientific">Rhizorhabdus wittichii (strain DSM 6014 / CCUG 31198 / JCM 15750 / NBRC 105917 / EY 4224 / RW1)</name>
    <name type="common">Sphingomonas wittichii</name>
    <dbReference type="NCBI Taxonomy" id="392499"/>
    <lineage>
        <taxon>Bacteria</taxon>
        <taxon>Pseudomonadati</taxon>
        <taxon>Pseudomonadota</taxon>
        <taxon>Alphaproteobacteria</taxon>
        <taxon>Sphingomonadales</taxon>
        <taxon>Sphingomonadaceae</taxon>
        <taxon>Rhizorhabdus</taxon>
    </lineage>
</organism>
<dbReference type="InterPro" id="IPR003719">
    <property type="entry name" value="Phenazine_PhzF-like"/>
</dbReference>
<keyword evidence="2" id="KW-1185">Reference proteome</keyword>
<dbReference type="NCBIfam" id="TIGR00654">
    <property type="entry name" value="PhzF_family"/>
    <property type="match status" value="1"/>
</dbReference>
<evidence type="ECO:0000313" key="2">
    <source>
        <dbReference type="Proteomes" id="UP000001989"/>
    </source>
</evidence>
<dbReference type="Pfam" id="PF02567">
    <property type="entry name" value="PhzC-PhzF"/>
    <property type="match status" value="1"/>
</dbReference>